<proteinExistence type="predicted"/>
<dbReference type="EMBL" id="MU971556">
    <property type="protein sequence ID" value="KAK9233891.1"/>
    <property type="molecule type" value="Genomic_DNA"/>
</dbReference>
<gene>
    <name evidence="1" type="ORF">V1525DRAFT_392000</name>
</gene>
<accession>A0ACC3SQF5</accession>
<name>A0ACC3SQF5_LIPKO</name>
<keyword evidence="2" id="KW-1185">Reference proteome</keyword>
<evidence type="ECO:0000313" key="1">
    <source>
        <dbReference type="EMBL" id="KAK9233891.1"/>
    </source>
</evidence>
<sequence length="165" mass="18425">MYLLSTSIEIAAPPATVRDKFLDFSSIPEYTPNGFVRSIAPAASDKSPRDLKPGDQLKCSIGYGKMQISPTLHENTSSTFSWRGSLLGVFAGVHMFHFEEIPGLGEGQKSRTRFVHEEKFTGVLSFLIGENFVAKWVGANEDTRKGFNGFNQDFKVWVERAESRK</sequence>
<dbReference type="Proteomes" id="UP001433508">
    <property type="component" value="Unassembled WGS sequence"/>
</dbReference>
<reference evidence="2" key="1">
    <citation type="journal article" date="2024" name="Front. Bioeng. Biotechnol.">
        <title>Genome-scale model development and genomic sequencing of the oleaginous clade Lipomyces.</title>
        <authorList>
            <person name="Czajka J.J."/>
            <person name="Han Y."/>
            <person name="Kim J."/>
            <person name="Mondo S.J."/>
            <person name="Hofstad B.A."/>
            <person name="Robles A."/>
            <person name="Haridas S."/>
            <person name="Riley R."/>
            <person name="LaButti K."/>
            <person name="Pangilinan J."/>
            <person name="Andreopoulos W."/>
            <person name="Lipzen A."/>
            <person name="Yan J."/>
            <person name="Wang M."/>
            <person name="Ng V."/>
            <person name="Grigoriev I.V."/>
            <person name="Spatafora J.W."/>
            <person name="Magnuson J.K."/>
            <person name="Baker S.E."/>
            <person name="Pomraning K.R."/>
        </authorList>
    </citation>
    <scope>NUCLEOTIDE SEQUENCE [LARGE SCALE GENOMIC DNA]</scope>
    <source>
        <strain evidence="2">CBS 7786</strain>
    </source>
</reference>
<evidence type="ECO:0000313" key="2">
    <source>
        <dbReference type="Proteomes" id="UP001433508"/>
    </source>
</evidence>
<comment type="caution">
    <text evidence="1">The sequence shown here is derived from an EMBL/GenBank/DDBJ whole genome shotgun (WGS) entry which is preliminary data.</text>
</comment>
<organism evidence="1 2">
    <name type="scientific">Lipomyces kononenkoae</name>
    <name type="common">Yeast</name>
    <dbReference type="NCBI Taxonomy" id="34357"/>
    <lineage>
        <taxon>Eukaryota</taxon>
        <taxon>Fungi</taxon>
        <taxon>Dikarya</taxon>
        <taxon>Ascomycota</taxon>
        <taxon>Saccharomycotina</taxon>
        <taxon>Lipomycetes</taxon>
        <taxon>Lipomycetales</taxon>
        <taxon>Lipomycetaceae</taxon>
        <taxon>Lipomyces</taxon>
    </lineage>
</organism>
<protein>
    <submittedName>
        <fullName evidence="1">Uncharacterized protein</fullName>
    </submittedName>
</protein>